<evidence type="ECO:0000313" key="2">
    <source>
        <dbReference type="Proteomes" id="UP000295124"/>
    </source>
</evidence>
<dbReference type="EMBL" id="SMKX01000011">
    <property type="protein sequence ID" value="TDD61778.1"/>
    <property type="molecule type" value="Genomic_DNA"/>
</dbReference>
<dbReference type="Proteomes" id="UP000295124">
    <property type="component" value="Unassembled WGS sequence"/>
</dbReference>
<name>A0A4R4ZRW3_9ACTN</name>
<dbReference type="RefSeq" id="WP_132166190.1">
    <property type="nucleotide sequence ID" value="NZ_SMKX01000011.1"/>
</dbReference>
<reference evidence="1 2" key="1">
    <citation type="submission" date="2019-03" db="EMBL/GenBank/DDBJ databases">
        <title>Draft genome sequences of novel Actinobacteria.</title>
        <authorList>
            <person name="Sahin N."/>
            <person name="Ay H."/>
            <person name="Saygin H."/>
        </authorList>
    </citation>
    <scope>NUCLEOTIDE SEQUENCE [LARGE SCALE GENOMIC DNA]</scope>
    <source>
        <strain evidence="1 2">JCM 13523</strain>
    </source>
</reference>
<gene>
    <name evidence="1" type="ORF">E1263_06185</name>
</gene>
<accession>A0A4R4ZRW3</accession>
<keyword evidence="2" id="KW-1185">Reference proteome</keyword>
<organism evidence="1 2">
    <name type="scientific">Kribbella antibiotica</name>
    <dbReference type="NCBI Taxonomy" id="190195"/>
    <lineage>
        <taxon>Bacteria</taxon>
        <taxon>Bacillati</taxon>
        <taxon>Actinomycetota</taxon>
        <taxon>Actinomycetes</taxon>
        <taxon>Propionibacteriales</taxon>
        <taxon>Kribbellaceae</taxon>
        <taxon>Kribbella</taxon>
    </lineage>
</organism>
<sequence length="100" mass="11039">MTEMYMRFETIDEVATKHTVGANFEETTVDDQARGIMQFLPDGWQSQEGQDALAAVQMNRDRVMQNAQIAHAQAKGLGDINMNGQHAQQSIASSIAALRT</sequence>
<evidence type="ECO:0000313" key="1">
    <source>
        <dbReference type="EMBL" id="TDD61778.1"/>
    </source>
</evidence>
<protein>
    <submittedName>
        <fullName evidence="1">Uncharacterized protein</fullName>
    </submittedName>
</protein>
<comment type="caution">
    <text evidence="1">The sequence shown here is derived from an EMBL/GenBank/DDBJ whole genome shotgun (WGS) entry which is preliminary data.</text>
</comment>
<proteinExistence type="predicted"/>
<dbReference type="AlphaFoldDB" id="A0A4R4ZRW3"/>